<comment type="caution">
    <text evidence="4">The sequence shown here is derived from an EMBL/GenBank/DDBJ whole genome shotgun (WGS) entry which is preliminary data.</text>
</comment>
<dbReference type="EMBL" id="BAABHS010000009">
    <property type="protein sequence ID" value="GAA4964257.1"/>
    <property type="molecule type" value="Genomic_DNA"/>
</dbReference>
<keyword evidence="2" id="KW-1133">Transmembrane helix</keyword>
<name>A0ABP9H8T2_9ACTN</name>
<organism evidence="4 5">
    <name type="scientific">Yinghuangia aomiensis</name>
    <dbReference type="NCBI Taxonomy" id="676205"/>
    <lineage>
        <taxon>Bacteria</taxon>
        <taxon>Bacillati</taxon>
        <taxon>Actinomycetota</taxon>
        <taxon>Actinomycetes</taxon>
        <taxon>Kitasatosporales</taxon>
        <taxon>Streptomycetaceae</taxon>
        <taxon>Yinghuangia</taxon>
    </lineage>
</organism>
<feature type="region of interest" description="Disordered" evidence="1">
    <location>
        <begin position="215"/>
        <end position="259"/>
    </location>
</feature>
<keyword evidence="2" id="KW-0472">Membrane</keyword>
<evidence type="ECO:0000256" key="2">
    <source>
        <dbReference type="SAM" id="Phobius"/>
    </source>
</evidence>
<keyword evidence="2" id="KW-0812">Transmembrane</keyword>
<feature type="chain" id="PRO_5046376031" evidence="3">
    <location>
        <begin position="29"/>
        <end position="298"/>
    </location>
</feature>
<feature type="signal peptide" evidence="3">
    <location>
        <begin position="1"/>
        <end position="28"/>
    </location>
</feature>
<keyword evidence="5" id="KW-1185">Reference proteome</keyword>
<evidence type="ECO:0000256" key="3">
    <source>
        <dbReference type="SAM" id="SignalP"/>
    </source>
</evidence>
<feature type="transmembrane region" description="Helical" evidence="2">
    <location>
        <begin position="267"/>
        <end position="288"/>
    </location>
</feature>
<protein>
    <submittedName>
        <fullName evidence="4">Uncharacterized protein</fullName>
    </submittedName>
</protein>
<evidence type="ECO:0000256" key="1">
    <source>
        <dbReference type="SAM" id="MobiDB-lite"/>
    </source>
</evidence>
<evidence type="ECO:0000313" key="4">
    <source>
        <dbReference type="EMBL" id="GAA4964257.1"/>
    </source>
</evidence>
<reference evidence="5" key="1">
    <citation type="journal article" date="2019" name="Int. J. Syst. Evol. Microbiol.">
        <title>The Global Catalogue of Microorganisms (GCM) 10K type strain sequencing project: providing services to taxonomists for standard genome sequencing and annotation.</title>
        <authorList>
            <consortium name="The Broad Institute Genomics Platform"/>
            <consortium name="The Broad Institute Genome Sequencing Center for Infectious Disease"/>
            <person name="Wu L."/>
            <person name="Ma J."/>
        </authorList>
    </citation>
    <scope>NUCLEOTIDE SEQUENCE [LARGE SCALE GENOMIC DNA]</scope>
    <source>
        <strain evidence="5">JCM 17986</strain>
    </source>
</reference>
<keyword evidence="3" id="KW-0732">Signal</keyword>
<sequence length="298" mass="28480">MTRAALAATVSAAFAAGGILALGQPAGAAQNSRTATVAMDCAWQTAYGEQFVASPTFELSAPGAAQVGGKADLSATVKDGGSLLTIPAGATAHNLMYTGASMDAKVSGAAGLAAAKLATASDGAAVGADGVVKSGAFTQSYSVTAAGSLTVQLDKLTVSFTDKANNDAALTLVCTPRSASGVWPAINATSGTPGAPSNGGTLQQTVGAGVSATATATDTATAEPTATLTQGVSVAPTTTASTSGSASGSGSTSSGPLAHTGGGGPGLMALAMLAASLLLGSIAVILALPHRRRSRPLT</sequence>
<gene>
    <name evidence="4" type="ORF">GCM10023205_30400</name>
</gene>
<dbReference type="Proteomes" id="UP001500466">
    <property type="component" value="Unassembled WGS sequence"/>
</dbReference>
<accession>A0ABP9H8T2</accession>
<evidence type="ECO:0000313" key="5">
    <source>
        <dbReference type="Proteomes" id="UP001500466"/>
    </source>
</evidence>
<proteinExistence type="predicted"/>